<evidence type="ECO:0000313" key="2">
    <source>
        <dbReference type="EMBL" id="AUG57376.1"/>
    </source>
</evidence>
<dbReference type="RefSeq" id="WP_101300670.1">
    <property type="nucleotide sequence ID" value="NZ_CP025197.1"/>
</dbReference>
<dbReference type="Proteomes" id="UP000233534">
    <property type="component" value="Chromosome"/>
</dbReference>
<dbReference type="InterPro" id="IPR000182">
    <property type="entry name" value="GNAT_dom"/>
</dbReference>
<sequence>MYSLNVNNNDIYFKNVQLNELTEIYKWYNNIKEYGFATGVENPVSFQDILKEYYKVLSSPEEFFISLYNISNEMVGVIKGNFIEEKKIVWIKVFIIKTGFQKKGYGKKAVGLLKDYFIKKNKAKSIYLTVHKGNSGAYAFWKKQGFEEVENIKKYFNLKEKNFRLLRFNLKR</sequence>
<keyword evidence="4" id="KW-1185">Reference proteome</keyword>
<dbReference type="OrthoDB" id="9127144at2"/>
<dbReference type="EMBL" id="NEMB01000003">
    <property type="protein sequence ID" value="PQQ67303.1"/>
    <property type="molecule type" value="Genomic_DNA"/>
</dbReference>
<dbReference type="Gene3D" id="3.40.630.30">
    <property type="match status" value="1"/>
</dbReference>
<feature type="domain" description="N-acetyltransferase" evidence="1">
    <location>
        <begin position="11"/>
        <end position="164"/>
    </location>
</feature>
<organism evidence="2 4">
    <name type="scientific">Acetivibrio saccincola</name>
    <dbReference type="NCBI Taxonomy" id="1677857"/>
    <lineage>
        <taxon>Bacteria</taxon>
        <taxon>Bacillati</taxon>
        <taxon>Bacillota</taxon>
        <taxon>Clostridia</taxon>
        <taxon>Eubacteriales</taxon>
        <taxon>Oscillospiraceae</taxon>
        <taxon>Acetivibrio</taxon>
    </lineage>
</organism>
<dbReference type="InterPro" id="IPR016181">
    <property type="entry name" value="Acyl_CoA_acyltransferase"/>
</dbReference>
<evidence type="ECO:0000313" key="3">
    <source>
        <dbReference type="EMBL" id="PQQ67303.1"/>
    </source>
</evidence>
<dbReference type="GO" id="GO:0016747">
    <property type="term" value="F:acyltransferase activity, transferring groups other than amino-acyl groups"/>
    <property type="evidence" value="ECO:0007669"/>
    <property type="project" value="InterPro"/>
</dbReference>
<dbReference type="SUPFAM" id="SSF55729">
    <property type="entry name" value="Acyl-CoA N-acyltransferases (Nat)"/>
    <property type="match status" value="1"/>
</dbReference>
<dbReference type="PANTHER" id="PTHR43415:SF3">
    <property type="entry name" value="GNAT-FAMILY ACETYLTRANSFERASE"/>
    <property type="match status" value="1"/>
</dbReference>
<dbReference type="KEGG" id="hsc:HVS_07295"/>
<dbReference type="PANTHER" id="PTHR43415">
    <property type="entry name" value="SPERMIDINE N(1)-ACETYLTRANSFERASE"/>
    <property type="match status" value="1"/>
</dbReference>
<reference evidence="3 5" key="2">
    <citation type="journal article" date="2018" name="Syst. Appl. Microbiol.">
        <title>Characterization and high-quality draft genome sequence of Herbivorax saccincola A7, an anaerobic, alkaliphilic, thermophilic, cellulolytic, and xylanolytic bacterium.</title>
        <authorList>
            <person name="Aikawa S."/>
            <person name="Baramee S."/>
            <person name="Sermsathanaswadi J."/>
            <person name="Thianheng P."/>
            <person name="Tachaapaikoon C."/>
            <person name="Shikata A."/>
            <person name="Waeonukul R."/>
            <person name="Pason P."/>
            <person name="Ratanakhanokchai K."/>
            <person name="Kosugi A."/>
        </authorList>
    </citation>
    <scope>NUCLEOTIDE SEQUENCE [LARGE SCALE GENOMIC DNA]</scope>
    <source>
        <strain evidence="3 5">A7</strain>
    </source>
</reference>
<dbReference type="Pfam" id="PF00583">
    <property type="entry name" value="Acetyltransf_1"/>
    <property type="match status" value="1"/>
</dbReference>
<accession>A0A2K9E785</accession>
<gene>
    <name evidence="3" type="ORF">B9R14_11455</name>
    <name evidence="2" type="ORF">HVS_07295</name>
</gene>
<reference evidence="2 4" key="1">
    <citation type="submission" date="2017-12" db="EMBL/GenBank/DDBJ databases">
        <title>Complete genome sequence of Herbivorax saccincola GGR1, a novel Cellulosome-producing hydrolytic bacterium in a thermophilic biogas plant, established by Illumina and Nanopore MinION sequencing.</title>
        <authorList>
            <person name="Pechtl A."/>
            <person name="Ruckert C."/>
            <person name="Koeck D.E."/>
            <person name="Maus I."/>
            <person name="Winkler A."/>
            <person name="Kalinowski J."/>
            <person name="Puhler A."/>
            <person name="Schwarz W.W."/>
            <person name="Zverlov V.V."/>
            <person name="Schluter A."/>
            <person name="Liebl W."/>
        </authorList>
    </citation>
    <scope>NUCLEOTIDE SEQUENCE [LARGE SCALE GENOMIC DNA]</scope>
    <source>
        <strain evidence="2">GGR1</strain>
        <strain evidence="4">SR1</strain>
    </source>
</reference>
<evidence type="ECO:0000259" key="1">
    <source>
        <dbReference type="PROSITE" id="PS51186"/>
    </source>
</evidence>
<keyword evidence="2" id="KW-0808">Transferase</keyword>
<dbReference type="AlphaFoldDB" id="A0A2K9E785"/>
<name>A0A2K9E785_9FIRM</name>
<dbReference type="Proteomes" id="UP000239720">
    <property type="component" value="Unassembled WGS sequence"/>
</dbReference>
<evidence type="ECO:0000313" key="5">
    <source>
        <dbReference type="Proteomes" id="UP000239720"/>
    </source>
</evidence>
<dbReference type="EMBL" id="CP025197">
    <property type="protein sequence ID" value="AUG57376.1"/>
    <property type="molecule type" value="Genomic_DNA"/>
</dbReference>
<dbReference type="PROSITE" id="PS51186">
    <property type="entry name" value="GNAT"/>
    <property type="match status" value="1"/>
</dbReference>
<proteinExistence type="predicted"/>
<protein>
    <submittedName>
        <fullName evidence="2">Acetyltransferase (GNAT) family protein</fullName>
    </submittedName>
</protein>
<evidence type="ECO:0000313" key="4">
    <source>
        <dbReference type="Proteomes" id="UP000233534"/>
    </source>
</evidence>